<proteinExistence type="inferred from homology"/>
<evidence type="ECO:0000313" key="14">
    <source>
        <dbReference type="Proteomes" id="UP000325440"/>
    </source>
</evidence>
<keyword evidence="6 10" id="KW-0560">Oxidoreductase</keyword>
<dbReference type="PANTHER" id="PTHR46028">
    <property type="entry name" value="KYNURENINE 3-MONOOXYGENASE"/>
    <property type="match status" value="1"/>
</dbReference>
<dbReference type="InterPro" id="IPR036188">
    <property type="entry name" value="FAD/NAD-bd_sf"/>
</dbReference>
<evidence type="ECO:0000256" key="10">
    <source>
        <dbReference type="HAMAP-Rule" id="MF_03018"/>
    </source>
</evidence>
<comment type="subcellular location">
    <subcellularLocation>
        <location evidence="10">Mitochondrion</location>
    </subcellularLocation>
    <subcellularLocation>
        <location evidence="10">Membrane</location>
        <topology evidence="10">Multi-pass membrane protein</topology>
    </subcellularLocation>
</comment>
<sequence length="452" mass="52276">MTFQSRIKIAIIGAGPVGSLCACFMAEYGYDVTVYESRTDIRHTETTIGRSINMALSERGINALQFINLDNIVIDELAEPMYGRMIHSIDGRKYNILYDILENKCLYSVNRNDLNAVLLTKLEKYQNVKLNFSHKLVDIDFKTTQLTFETLENPQKIVKPDIVIGCDGAYSTVRKNMIRLPMFNYSQMYIDHGYLEINLPSNLNKDILSAHYLHIWPRGTFMLIALPNKDKSWTCTLFMPMDKFPLLLESETENILSFFYKHFKDFTNLIHPKYLIDQVKNGKARTLISIKCNPYHVNDNFLLIGDAAHAIVPFYGQGMNAGFEDCTLLNLLLNEYEHDLNTVIKMFTSRRIHDTEAISDLAFYNYTEMRDLVARKSFLWRKKIDNILQKWFPQTWIPLHSSVSFTTIGYKQCQLNNQCQNKILFLVLILFATMFGIAMYFIVMSTSTTISA</sequence>
<evidence type="ECO:0000256" key="11">
    <source>
        <dbReference type="SAM" id="Phobius"/>
    </source>
</evidence>
<dbReference type="GO" id="GO:0034354">
    <property type="term" value="P:'de novo' NAD+ biosynthetic process from L-tryptophan"/>
    <property type="evidence" value="ECO:0007669"/>
    <property type="project" value="UniProtKB-UniRule"/>
</dbReference>
<keyword evidence="11" id="KW-0812">Transmembrane</keyword>
<evidence type="ECO:0000256" key="7">
    <source>
        <dbReference type="ARBA" id="ARBA00023033"/>
    </source>
</evidence>
<dbReference type="EC" id="1.14.13.9" evidence="10"/>
<keyword evidence="8 10" id="KW-0496">Mitochondrion</keyword>
<dbReference type="Pfam" id="PF01494">
    <property type="entry name" value="FAD_binding_3"/>
    <property type="match status" value="1"/>
</dbReference>
<evidence type="ECO:0000313" key="13">
    <source>
        <dbReference type="EMBL" id="VVC40858.1"/>
    </source>
</evidence>
<dbReference type="OrthoDB" id="10053569at2759"/>
<dbReference type="GO" id="GO:0019805">
    <property type="term" value="P:quinolinate biosynthetic process"/>
    <property type="evidence" value="ECO:0007669"/>
    <property type="project" value="UniProtKB-UniRule"/>
</dbReference>
<dbReference type="GO" id="GO:0043420">
    <property type="term" value="P:anthranilate metabolic process"/>
    <property type="evidence" value="ECO:0007669"/>
    <property type="project" value="UniProtKB-UniRule"/>
</dbReference>
<keyword evidence="2 10" id="KW-0285">Flavoprotein</keyword>
<dbReference type="AlphaFoldDB" id="A0A5E4N7Y0"/>
<dbReference type="Gene3D" id="3.50.50.60">
    <property type="entry name" value="FAD/NAD(P)-binding domain"/>
    <property type="match status" value="1"/>
</dbReference>
<dbReference type="Proteomes" id="UP000325440">
    <property type="component" value="Unassembled WGS sequence"/>
</dbReference>
<dbReference type="PROSITE" id="PS51257">
    <property type="entry name" value="PROKAR_LIPOPROTEIN"/>
    <property type="match status" value="1"/>
</dbReference>
<comment type="similarity">
    <text evidence="10">Belongs to the aromatic-ring hydroxylase family. KMO subfamily.</text>
</comment>
<comment type="cofactor">
    <cofactor evidence="1 10">
        <name>FAD</name>
        <dbReference type="ChEBI" id="CHEBI:57692"/>
    </cofactor>
</comment>
<dbReference type="InterPro" id="IPR002938">
    <property type="entry name" value="FAD-bd"/>
</dbReference>
<evidence type="ECO:0000256" key="1">
    <source>
        <dbReference type="ARBA" id="ARBA00001974"/>
    </source>
</evidence>
<keyword evidence="7 10" id="KW-0503">Monooxygenase</keyword>
<keyword evidence="14" id="KW-1185">Reference proteome</keyword>
<dbReference type="GO" id="GO:0006569">
    <property type="term" value="P:L-tryptophan catabolic process"/>
    <property type="evidence" value="ECO:0007669"/>
    <property type="project" value="UniProtKB-UniRule"/>
</dbReference>
<dbReference type="SUPFAM" id="SSF51905">
    <property type="entry name" value="FAD/NAD(P)-binding domain"/>
    <property type="match status" value="1"/>
</dbReference>
<evidence type="ECO:0000256" key="4">
    <source>
        <dbReference type="ARBA" id="ARBA00022827"/>
    </source>
</evidence>
<dbReference type="GO" id="GO:0070189">
    <property type="term" value="P:kynurenine metabolic process"/>
    <property type="evidence" value="ECO:0007669"/>
    <property type="project" value="TreeGrafter"/>
</dbReference>
<name>A0A5E4N7Y0_9HEMI</name>
<keyword evidence="4 10" id="KW-0274">FAD</keyword>
<gene>
    <name evidence="13" type="ORF">CINCED_3A017431</name>
</gene>
<reference evidence="13 14" key="1">
    <citation type="submission" date="2019-08" db="EMBL/GenBank/DDBJ databases">
        <authorList>
            <person name="Alioto T."/>
            <person name="Alioto T."/>
            <person name="Gomez Garrido J."/>
        </authorList>
    </citation>
    <scope>NUCLEOTIDE SEQUENCE [LARGE SCALE GENOMIC DNA]</scope>
</reference>
<dbReference type="GO" id="GO:0004502">
    <property type="term" value="F:kynurenine 3-monooxygenase activity"/>
    <property type="evidence" value="ECO:0007669"/>
    <property type="project" value="UniProtKB-UniRule"/>
</dbReference>
<dbReference type="GO" id="GO:0005741">
    <property type="term" value="C:mitochondrial outer membrane"/>
    <property type="evidence" value="ECO:0007669"/>
    <property type="project" value="TreeGrafter"/>
</dbReference>
<comment type="catalytic activity">
    <reaction evidence="9 10">
        <text>L-kynurenine + NADPH + O2 + H(+) = 3-hydroxy-L-kynurenine + NADP(+) + H2O</text>
        <dbReference type="Rhea" id="RHEA:20545"/>
        <dbReference type="ChEBI" id="CHEBI:15377"/>
        <dbReference type="ChEBI" id="CHEBI:15378"/>
        <dbReference type="ChEBI" id="CHEBI:15379"/>
        <dbReference type="ChEBI" id="CHEBI:57783"/>
        <dbReference type="ChEBI" id="CHEBI:57959"/>
        <dbReference type="ChEBI" id="CHEBI:58125"/>
        <dbReference type="ChEBI" id="CHEBI:58349"/>
        <dbReference type="EC" id="1.14.13.9"/>
    </reaction>
</comment>
<protein>
    <recommendedName>
        <fullName evidence="10">Kynurenine 3-monooxygenase</fullName>
        <ecNumber evidence="10">1.14.13.9</ecNumber>
    </recommendedName>
    <alternativeName>
        <fullName evidence="10">Kynurenine 3-hydroxylase</fullName>
    </alternativeName>
</protein>
<keyword evidence="11" id="KW-1133">Transmembrane helix</keyword>
<evidence type="ECO:0000259" key="12">
    <source>
        <dbReference type="Pfam" id="PF01494"/>
    </source>
</evidence>
<keyword evidence="10 11" id="KW-0472">Membrane</keyword>
<comment type="function">
    <text evidence="10">Catalyzes the hydroxylation of L-kynurenine (L-Kyn) to form 3-hydroxy-L-kynurenine (L-3OHKyn). Required for synthesis of quinolinic acid.</text>
</comment>
<evidence type="ECO:0000256" key="8">
    <source>
        <dbReference type="ARBA" id="ARBA00023128"/>
    </source>
</evidence>
<feature type="domain" description="FAD-binding" evidence="12">
    <location>
        <begin position="7"/>
        <end position="333"/>
    </location>
</feature>
<evidence type="ECO:0000256" key="9">
    <source>
        <dbReference type="ARBA" id="ARBA00047818"/>
    </source>
</evidence>
<dbReference type="UniPathway" id="UPA00253">
    <property type="reaction ID" value="UER00328"/>
</dbReference>
<organism evidence="13 14">
    <name type="scientific">Cinara cedri</name>
    <dbReference type="NCBI Taxonomy" id="506608"/>
    <lineage>
        <taxon>Eukaryota</taxon>
        <taxon>Metazoa</taxon>
        <taxon>Ecdysozoa</taxon>
        <taxon>Arthropoda</taxon>
        <taxon>Hexapoda</taxon>
        <taxon>Insecta</taxon>
        <taxon>Pterygota</taxon>
        <taxon>Neoptera</taxon>
        <taxon>Paraneoptera</taxon>
        <taxon>Hemiptera</taxon>
        <taxon>Sternorrhyncha</taxon>
        <taxon>Aphidomorpha</taxon>
        <taxon>Aphidoidea</taxon>
        <taxon>Aphididae</taxon>
        <taxon>Lachninae</taxon>
        <taxon>Cinara</taxon>
    </lineage>
</organism>
<evidence type="ECO:0000256" key="2">
    <source>
        <dbReference type="ARBA" id="ARBA00022630"/>
    </source>
</evidence>
<feature type="transmembrane region" description="Helical" evidence="11">
    <location>
        <begin position="423"/>
        <end position="443"/>
    </location>
</feature>
<evidence type="ECO:0000256" key="6">
    <source>
        <dbReference type="ARBA" id="ARBA00023002"/>
    </source>
</evidence>
<comment type="pathway">
    <text evidence="10">Cofactor biosynthesis; NAD(+) biosynthesis; quinolinate from L-kynurenine: step 1/3.</text>
</comment>
<dbReference type="InterPro" id="IPR027545">
    <property type="entry name" value="Kynurenine_monooxygenase"/>
</dbReference>
<dbReference type="FunFam" id="3.50.50.60:FF:000129">
    <property type="entry name" value="Kynurenine 3-monooxygenase"/>
    <property type="match status" value="1"/>
</dbReference>
<dbReference type="HAMAP" id="MF_01971">
    <property type="entry name" value="Kynurenine_monooxygenase"/>
    <property type="match status" value="1"/>
</dbReference>
<dbReference type="PRINTS" id="PR00420">
    <property type="entry name" value="RNGMNOXGNASE"/>
</dbReference>
<keyword evidence="5 10" id="KW-0521">NADP</keyword>
<dbReference type="EMBL" id="CABPRJ010001908">
    <property type="protein sequence ID" value="VVC40858.1"/>
    <property type="molecule type" value="Genomic_DNA"/>
</dbReference>
<dbReference type="GO" id="GO:0071949">
    <property type="term" value="F:FAD binding"/>
    <property type="evidence" value="ECO:0007669"/>
    <property type="project" value="InterPro"/>
</dbReference>
<evidence type="ECO:0000256" key="3">
    <source>
        <dbReference type="ARBA" id="ARBA00022642"/>
    </source>
</evidence>
<keyword evidence="3 10" id="KW-0662">Pyridine nucleotide biosynthesis</keyword>
<dbReference type="PANTHER" id="PTHR46028:SF2">
    <property type="entry name" value="KYNURENINE 3-MONOOXYGENASE"/>
    <property type="match status" value="1"/>
</dbReference>
<evidence type="ECO:0000256" key="5">
    <source>
        <dbReference type="ARBA" id="ARBA00022857"/>
    </source>
</evidence>
<accession>A0A5E4N7Y0</accession>